<keyword evidence="2" id="KW-1185">Reference proteome</keyword>
<dbReference type="Proteomes" id="UP000003257">
    <property type="component" value="Unassembled WGS sequence"/>
</dbReference>
<comment type="caution">
    <text evidence="1">The sequence shown here is derived from an EMBL/GenBank/DDBJ whole genome shotgun (WGS) entry which is preliminary data.</text>
</comment>
<dbReference type="Pfam" id="PF06082">
    <property type="entry name" value="YjbH"/>
    <property type="match status" value="1"/>
</dbReference>
<evidence type="ECO:0000313" key="2">
    <source>
        <dbReference type="Proteomes" id="UP000003257"/>
    </source>
</evidence>
<accession>A0ABM9XAZ6</accession>
<organism evidence="1 2">
    <name type="scientific">Sulfitobacter indolifex HEL-45</name>
    <dbReference type="NCBI Taxonomy" id="391624"/>
    <lineage>
        <taxon>Bacteria</taxon>
        <taxon>Pseudomonadati</taxon>
        <taxon>Pseudomonadota</taxon>
        <taxon>Alphaproteobacteria</taxon>
        <taxon>Rhodobacterales</taxon>
        <taxon>Roseobacteraceae</taxon>
        <taxon>Sulfitobacter</taxon>
    </lineage>
</organism>
<protein>
    <submittedName>
        <fullName evidence="1">Uncharacterized protein</fullName>
    </submittedName>
</protein>
<sequence length="52" mass="5793">MLDMPAAHALKDGQIAIGVSNFAGMIRNTITFQATPRMSASFRYVGVRDWYD</sequence>
<reference evidence="1 2" key="1">
    <citation type="submission" date="2007-11" db="EMBL/GenBank/DDBJ databases">
        <authorList>
            <person name="Wagner-Dobler I."/>
            <person name="Ferriera S."/>
            <person name="Johnson J."/>
            <person name="Kravitz S."/>
            <person name="Beeson K."/>
            <person name="Sutton G."/>
            <person name="Rogers Y.-H."/>
            <person name="Friedman R."/>
            <person name="Frazier M."/>
            <person name="Venter J.C."/>
        </authorList>
    </citation>
    <scope>NUCLEOTIDE SEQUENCE [LARGE SCALE GENOMIC DNA]</scope>
    <source>
        <strain evidence="1 2">HEL-45</strain>
    </source>
</reference>
<dbReference type="RefSeq" id="WP_007118577.1">
    <property type="nucleotide sequence ID" value="NZ_ABID01000001.1"/>
</dbReference>
<proteinExistence type="predicted"/>
<evidence type="ECO:0000313" key="1">
    <source>
        <dbReference type="EMBL" id="EDQ06508.1"/>
    </source>
</evidence>
<dbReference type="EMBL" id="ABID01000001">
    <property type="protein sequence ID" value="EDQ06508.1"/>
    <property type="molecule type" value="Genomic_DNA"/>
</dbReference>
<gene>
    <name evidence="1" type="ORF">OIHEL45_06820</name>
</gene>
<name>A0ABM9XAZ6_9RHOB</name>
<dbReference type="InterPro" id="IPR010344">
    <property type="entry name" value="YbjH"/>
</dbReference>